<organism evidence="4 5">
    <name type="scientific">Shimia thalassica</name>
    <dbReference type="NCBI Taxonomy" id="1715693"/>
    <lineage>
        <taxon>Bacteria</taxon>
        <taxon>Pseudomonadati</taxon>
        <taxon>Pseudomonadota</taxon>
        <taxon>Alphaproteobacteria</taxon>
        <taxon>Rhodobacterales</taxon>
        <taxon>Roseobacteraceae</taxon>
    </lineage>
</organism>
<evidence type="ECO:0000256" key="3">
    <source>
        <dbReference type="ARBA" id="ARBA00023186"/>
    </source>
</evidence>
<dbReference type="EMBL" id="CYTW01000002">
    <property type="protein sequence ID" value="CUK01325.1"/>
    <property type="molecule type" value="Genomic_DNA"/>
</dbReference>
<dbReference type="GeneID" id="83881462"/>
<keyword evidence="5" id="KW-1185">Reference proteome</keyword>
<dbReference type="STRING" id="1715693.PH7735_02441"/>
<sequence>MNETHENRLKRIWMRSKYRGIREMDLILQQFCKDHLEDMDDAALTLYDALLYENDQDLYQWVTGQVETPEKFRALVHDISLTFNRT</sequence>
<evidence type="ECO:0000313" key="4">
    <source>
        <dbReference type="EMBL" id="CUK01325.1"/>
    </source>
</evidence>
<dbReference type="Pfam" id="PF03937">
    <property type="entry name" value="Sdh5"/>
    <property type="match status" value="1"/>
</dbReference>
<dbReference type="Proteomes" id="UP000051870">
    <property type="component" value="Unassembled WGS sequence"/>
</dbReference>
<reference evidence="5" key="1">
    <citation type="submission" date="2015-09" db="EMBL/GenBank/DDBJ databases">
        <authorList>
            <person name="Rodrigo-Torres Lidia"/>
            <person name="Arahal R.David."/>
        </authorList>
    </citation>
    <scope>NUCLEOTIDE SEQUENCE [LARGE SCALE GENOMIC DNA]</scope>
    <source>
        <strain evidence="5">CECT 7735</strain>
    </source>
</reference>
<comment type="similarity">
    <text evidence="1">Belongs to the SdhE FAD assembly factor family.</text>
</comment>
<dbReference type="PANTHER" id="PTHR12469">
    <property type="entry name" value="PROTEIN EMI5 HOMOLOG, MITOCHONDRIAL"/>
    <property type="match status" value="1"/>
</dbReference>
<dbReference type="Gene3D" id="1.10.150.250">
    <property type="entry name" value="Flavinator of succinate dehydrogenase"/>
    <property type="match status" value="1"/>
</dbReference>
<dbReference type="GO" id="GO:0006099">
    <property type="term" value="P:tricarboxylic acid cycle"/>
    <property type="evidence" value="ECO:0007669"/>
    <property type="project" value="TreeGrafter"/>
</dbReference>
<evidence type="ECO:0000313" key="5">
    <source>
        <dbReference type="Proteomes" id="UP000051870"/>
    </source>
</evidence>
<dbReference type="AlphaFoldDB" id="A0A0P1IAF4"/>
<dbReference type="PANTHER" id="PTHR12469:SF2">
    <property type="entry name" value="SUCCINATE DEHYDROGENASE ASSEMBLY FACTOR 2, MITOCHONDRIAL"/>
    <property type="match status" value="1"/>
</dbReference>
<dbReference type="SUPFAM" id="SSF109910">
    <property type="entry name" value="YgfY-like"/>
    <property type="match status" value="1"/>
</dbReference>
<evidence type="ECO:0000256" key="1">
    <source>
        <dbReference type="ARBA" id="ARBA00008571"/>
    </source>
</evidence>
<evidence type="ECO:0000256" key="2">
    <source>
        <dbReference type="ARBA" id="ARBA00019418"/>
    </source>
</evidence>
<accession>A0A0P1IAF4</accession>
<dbReference type="RefSeq" id="WP_058311611.1">
    <property type="nucleotide sequence ID" value="NZ_CANLZE010000002.1"/>
</dbReference>
<gene>
    <name evidence="4" type="ORF">PH7735_02441</name>
</gene>
<name>A0A0P1IAF4_9RHOB</name>
<protein>
    <recommendedName>
        <fullName evidence="2">FAD assembly factor SdhE</fullName>
    </recommendedName>
</protein>
<keyword evidence="3" id="KW-0143">Chaperone</keyword>
<dbReference type="InterPro" id="IPR005631">
    <property type="entry name" value="SDH"/>
</dbReference>
<dbReference type="InterPro" id="IPR036714">
    <property type="entry name" value="SDH_sf"/>
</dbReference>
<proteinExistence type="inferred from homology"/>